<keyword evidence="6 9" id="KW-1133">Transmembrane helix</keyword>
<dbReference type="GO" id="GO:0033281">
    <property type="term" value="C:TAT protein transport complex"/>
    <property type="evidence" value="ECO:0007669"/>
    <property type="project" value="UniProtKB-UniRule"/>
</dbReference>
<reference evidence="12" key="1">
    <citation type="journal article" date="2021" name="PeerJ">
        <title>Extensive microbial diversity within the chicken gut microbiome revealed by metagenomics and culture.</title>
        <authorList>
            <person name="Gilroy R."/>
            <person name="Ravi A."/>
            <person name="Getino M."/>
            <person name="Pursley I."/>
            <person name="Horton D.L."/>
            <person name="Alikhan N.F."/>
            <person name="Baker D."/>
            <person name="Gharbi K."/>
            <person name="Hall N."/>
            <person name="Watson M."/>
            <person name="Adriaenssens E.M."/>
            <person name="Foster-Nyarko E."/>
            <person name="Jarju S."/>
            <person name="Secka A."/>
            <person name="Antonio M."/>
            <person name="Oren A."/>
            <person name="Chaudhuri R.R."/>
            <person name="La Ragione R."/>
            <person name="Hildebrand F."/>
            <person name="Pallen M.J."/>
        </authorList>
    </citation>
    <scope>NUCLEOTIDE SEQUENCE</scope>
    <source>
        <strain evidence="12">ChiGjej1B1-18357</strain>
    </source>
</reference>
<name>A0A921F756_9ACTN</name>
<evidence type="ECO:0000256" key="7">
    <source>
        <dbReference type="ARBA" id="ARBA00023010"/>
    </source>
</evidence>
<dbReference type="Gene3D" id="1.20.5.3310">
    <property type="match status" value="1"/>
</dbReference>
<dbReference type="GO" id="GO:0043953">
    <property type="term" value="P:protein transport by the Tat complex"/>
    <property type="evidence" value="ECO:0007669"/>
    <property type="project" value="UniProtKB-UniRule"/>
</dbReference>
<comment type="similarity">
    <text evidence="9">Belongs to the TatB family.</text>
</comment>
<evidence type="ECO:0000313" key="12">
    <source>
        <dbReference type="EMBL" id="HJE91658.1"/>
    </source>
</evidence>
<evidence type="ECO:0000256" key="6">
    <source>
        <dbReference type="ARBA" id="ARBA00022989"/>
    </source>
</evidence>
<dbReference type="NCBIfam" id="TIGR01410">
    <property type="entry name" value="tatB"/>
    <property type="match status" value="1"/>
</dbReference>
<evidence type="ECO:0000313" key="13">
    <source>
        <dbReference type="Proteomes" id="UP000776650"/>
    </source>
</evidence>
<protein>
    <recommendedName>
        <fullName evidence="9">Sec-independent protein translocase protein TatB</fullName>
    </recommendedName>
</protein>
<sequence length="163" mass="17299">MLPNVGWGEFFIVAVVALVVLGPERLPDAMRWVANGIRSVRDFASSAQKQLEDDFGTDFEEFRKPLQEINQLRSMSPRSLVTKHLLDGDDSLFTGNFDSQGSPQGQAPGNGTPTQAHVQTPTNGAQTQGGAVQHGGVQAAQQGSPSAPVQGPAGDLPNYDEAT</sequence>
<gene>
    <name evidence="9 12" type="primary">tatB</name>
    <name evidence="12" type="ORF">K8V11_11700</name>
</gene>
<evidence type="ECO:0000256" key="2">
    <source>
        <dbReference type="ARBA" id="ARBA00022448"/>
    </source>
</evidence>
<dbReference type="GO" id="GO:0008320">
    <property type="term" value="F:protein transmembrane transporter activity"/>
    <property type="evidence" value="ECO:0007669"/>
    <property type="project" value="UniProtKB-UniRule"/>
</dbReference>
<feature type="region of interest" description="Disordered" evidence="10">
    <location>
        <begin position="91"/>
        <end position="163"/>
    </location>
</feature>
<dbReference type="PRINTS" id="PR01506">
    <property type="entry name" value="TATBPROTEIN"/>
</dbReference>
<feature type="compositionally biased region" description="Low complexity" evidence="10">
    <location>
        <begin position="124"/>
        <end position="143"/>
    </location>
</feature>
<comment type="subunit">
    <text evidence="9">The Tat system comprises two distinct complexes: a TatABC complex, containing multiple copies of TatA, TatB and TatC subunits, and a separate TatA complex, containing only TatA subunits. Substrates initially bind to the TatABC complex, which probably triggers association of the separate TatA complex to form the active translocon.</text>
</comment>
<dbReference type="AlphaFoldDB" id="A0A921F756"/>
<evidence type="ECO:0000256" key="5">
    <source>
        <dbReference type="ARBA" id="ARBA00022927"/>
    </source>
</evidence>
<dbReference type="RefSeq" id="WP_303914367.1">
    <property type="nucleotide sequence ID" value="NZ_DYXM01000223.1"/>
</dbReference>
<evidence type="ECO:0000256" key="1">
    <source>
        <dbReference type="ARBA" id="ARBA00004167"/>
    </source>
</evidence>
<dbReference type="Proteomes" id="UP000776650">
    <property type="component" value="Unassembled WGS sequence"/>
</dbReference>
<feature type="compositionally biased region" description="Polar residues" evidence="10">
    <location>
        <begin position="93"/>
        <end position="123"/>
    </location>
</feature>
<dbReference type="InterPro" id="IPR018448">
    <property type="entry name" value="TatB"/>
</dbReference>
<keyword evidence="2 9" id="KW-0813">Transport</keyword>
<evidence type="ECO:0000256" key="10">
    <source>
        <dbReference type="SAM" id="MobiDB-lite"/>
    </source>
</evidence>
<comment type="subcellular location">
    <subcellularLocation>
        <location evidence="9">Cell membrane</location>
        <topology evidence="9">Single-pass membrane protein</topology>
    </subcellularLocation>
    <subcellularLocation>
        <location evidence="1">Membrane</location>
        <topology evidence="1">Single-pass membrane protein</topology>
    </subcellularLocation>
</comment>
<keyword evidence="4 9" id="KW-0812">Transmembrane</keyword>
<evidence type="ECO:0000256" key="11">
    <source>
        <dbReference type="SAM" id="Phobius"/>
    </source>
</evidence>
<dbReference type="HAMAP" id="MF_00237">
    <property type="entry name" value="TatB"/>
    <property type="match status" value="1"/>
</dbReference>
<dbReference type="Pfam" id="PF02416">
    <property type="entry name" value="TatA_B_E"/>
    <property type="match status" value="1"/>
</dbReference>
<comment type="caution">
    <text evidence="12">The sequence shown here is derived from an EMBL/GenBank/DDBJ whole genome shotgun (WGS) entry which is preliminary data.</text>
</comment>
<feature type="transmembrane region" description="Helical" evidence="11">
    <location>
        <begin position="6"/>
        <end position="22"/>
    </location>
</feature>
<proteinExistence type="inferred from homology"/>
<comment type="function">
    <text evidence="9">Part of the twin-arginine translocation (Tat) system that transports large folded proteins containing a characteristic twin-arginine motif in their signal peptide across membranes. Together with TatC, TatB is part of a receptor directly interacting with Tat signal peptides. TatB may form an oligomeric binding site that transiently accommodates folded Tat precursor proteins before their translocation.</text>
</comment>
<evidence type="ECO:0000256" key="9">
    <source>
        <dbReference type="HAMAP-Rule" id="MF_00237"/>
    </source>
</evidence>
<dbReference type="EMBL" id="DYXM01000223">
    <property type="protein sequence ID" value="HJE91658.1"/>
    <property type="molecule type" value="Genomic_DNA"/>
</dbReference>
<reference evidence="12" key="2">
    <citation type="submission" date="2021-09" db="EMBL/GenBank/DDBJ databases">
        <authorList>
            <person name="Gilroy R."/>
        </authorList>
    </citation>
    <scope>NUCLEOTIDE SEQUENCE</scope>
    <source>
        <strain evidence="12">ChiGjej1B1-18357</strain>
    </source>
</reference>
<keyword evidence="3 9" id="KW-1003">Cell membrane</keyword>
<keyword evidence="8 9" id="KW-0472">Membrane</keyword>
<evidence type="ECO:0000256" key="8">
    <source>
        <dbReference type="ARBA" id="ARBA00023136"/>
    </source>
</evidence>
<dbReference type="InterPro" id="IPR003369">
    <property type="entry name" value="TatA/B/E"/>
</dbReference>
<evidence type="ECO:0000256" key="4">
    <source>
        <dbReference type="ARBA" id="ARBA00022692"/>
    </source>
</evidence>
<evidence type="ECO:0000256" key="3">
    <source>
        <dbReference type="ARBA" id="ARBA00022475"/>
    </source>
</evidence>
<accession>A0A921F756</accession>
<keyword evidence="7 9" id="KW-0811">Translocation</keyword>
<keyword evidence="5 9" id="KW-0653">Protein transport</keyword>
<organism evidence="12 13">
    <name type="scientific">Dietzia timorensis</name>
    <dbReference type="NCBI Taxonomy" id="499555"/>
    <lineage>
        <taxon>Bacteria</taxon>
        <taxon>Bacillati</taxon>
        <taxon>Actinomycetota</taxon>
        <taxon>Actinomycetes</taxon>
        <taxon>Mycobacteriales</taxon>
        <taxon>Dietziaceae</taxon>
        <taxon>Dietzia</taxon>
    </lineage>
</organism>